<dbReference type="InterPro" id="IPR050151">
    <property type="entry name" value="Class-I_Pyr_Nuc-Dis_Oxidored"/>
</dbReference>
<dbReference type="PANTHER" id="PTHR22912">
    <property type="entry name" value="DISULFIDE OXIDOREDUCTASE"/>
    <property type="match status" value="1"/>
</dbReference>
<dbReference type="Pfam" id="PF07992">
    <property type="entry name" value="Pyr_redox_2"/>
    <property type="match status" value="1"/>
</dbReference>
<dbReference type="EC" id="1.6.1.1" evidence="4"/>
<evidence type="ECO:0000256" key="8">
    <source>
        <dbReference type="ARBA" id="ARBA00022857"/>
    </source>
</evidence>
<dbReference type="InterPro" id="IPR036188">
    <property type="entry name" value="FAD/NAD-bd_sf"/>
</dbReference>
<sequence>MAHTDNARNGLLLGGALLAATGLWLAATTPNEGTRLFTQVPAVAIRAPQTSVTTPVVGPYARADLSMAAAPFTADPMDVTYAQPKLPTRSTVPRLSTGPSAPWQWLVATLSAAAACSAFFHWLGRRMAQKDAEYAPFAACAAAGKKEEVEVRTISFKKAPTKLMGGAGNGNVPDLNQYAFPKAEGEYDLVVVGAGPGGEATAVAASRFGARVAIIESRRAFGGPTGLTSKAVREAAKQISATCDALGGNRRLQMKMFWQRNFAALRSEAEVAQAAESRGRLQRSGVDLYISDKTILDIIPDPDPADLDKSHKVTVTRPKTNLKFGTRNICIATGSRAARPDTVPFMKDRIVDSTEICSTLAMGLPKTCGIIGGGIIAVEYATVLASVGVGITIFCNKDRFMTMLPRILRESLLAQLNNLHILLVEDEIDSISPGETYLGCKPRDMCPSIKCKTKSGSTRMFKPELILYSGGRDANSEGLNLAECGIKFAKYGRIAVNDNYETNMPGVFAVGDVIGGGLASAAAQGGRTVSTNLFAPKAEQAELQSSALFGTSGASSASGGQSADVPLTLWTIPEIASVGVSVEQLEAQGETGWEDGGNIIVGYARFDELARGRLAGGQGFVQIVAMHTPAKDGQKAATHRIVGVHIIGSGANELIALGALMVTTNTACETITNTPFAAVTLTQLFQLATDDALCNSPYNAMSKLRATKVPLENALGESKDAPEPATAETKLTASERRSAEAAASK</sequence>
<keyword evidence="13" id="KW-1133">Transmembrane helix</keyword>
<dbReference type="PRINTS" id="PR00368">
    <property type="entry name" value="FADPNR"/>
</dbReference>
<dbReference type="AlphaFoldDB" id="A0A6U8N6N8"/>
<feature type="domain" description="Pyridine nucleotide-disulphide oxidoreductase dimerisation" evidence="15">
    <location>
        <begin position="565"/>
        <end position="685"/>
    </location>
</feature>
<keyword evidence="9" id="KW-0560">Oxidoreductase</keyword>
<evidence type="ECO:0000256" key="3">
    <source>
        <dbReference type="ARBA" id="ARBA00004496"/>
    </source>
</evidence>
<keyword evidence="13" id="KW-0812">Transmembrane</keyword>
<dbReference type="PANTHER" id="PTHR22912:SF93">
    <property type="entry name" value="SOLUBLE PYRIDINE NUCLEOTIDE TRANSHYDROGENASE"/>
    <property type="match status" value="1"/>
</dbReference>
<evidence type="ECO:0000256" key="6">
    <source>
        <dbReference type="ARBA" id="ARBA00022630"/>
    </source>
</evidence>
<keyword evidence="6" id="KW-0285">Flavoprotein</keyword>
<dbReference type="InterPro" id="IPR004099">
    <property type="entry name" value="Pyr_nucl-diS_OxRdtase_dimer"/>
</dbReference>
<keyword evidence="8" id="KW-0521">NADP</keyword>
<name>A0A6U8N6N8_9EUGL</name>
<accession>A0A6U8N6N8</accession>
<evidence type="ECO:0000256" key="5">
    <source>
        <dbReference type="ARBA" id="ARBA00022490"/>
    </source>
</evidence>
<evidence type="ECO:0000256" key="2">
    <source>
        <dbReference type="ARBA" id="ARBA00002842"/>
    </source>
</evidence>
<dbReference type="SUPFAM" id="SSF51905">
    <property type="entry name" value="FAD/NAD(P)-binding domain"/>
    <property type="match status" value="1"/>
</dbReference>
<dbReference type="GO" id="GO:0003957">
    <property type="term" value="F:NAD(P)+ transhydrogenase (Si-specific) activity"/>
    <property type="evidence" value="ECO:0007669"/>
    <property type="project" value="UniProtKB-EC"/>
</dbReference>
<evidence type="ECO:0000256" key="1">
    <source>
        <dbReference type="ARBA" id="ARBA00001974"/>
    </source>
</evidence>
<evidence type="ECO:0000256" key="9">
    <source>
        <dbReference type="ARBA" id="ARBA00023002"/>
    </source>
</evidence>
<dbReference type="Gene3D" id="3.50.50.60">
    <property type="entry name" value="FAD/NAD(P)-binding domain"/>
    <property type="match status" value="2"/>
</dbReference>
<evidence type="ECO:0000259" key="15">
    <source>
        <dbReference type="Pfam" id="PF02852"/>
    </source>
</evidence>
<keyword evidence="7" id="KW-0274">FAD</keyword>
<comment type="subcellular location">
    <subcellularLocation>
        <location evidence="3">Cytoplasm</location>
    </subcellularLocation>
</comment>
<keyword evidence="5" id="KW-0963">Cytoplasm</keyword>
<organism evidence="18">
    <name type="scientific">Eutreptiella gymnastica</name>
    <dbReference type="NCBI Taxonomy" id="73025"/>
    <lineage>
        <taxon>Eukaryota</taxon>
        <taxon>Discoba</taxon>
        <taxon>Euglenozoa</taxon>
        <taxon>Euglenida</taxon>
        <taxon>Spirocuta</taxon>
        <taxon>Euglenophyceae</taxon>
        <taxon>Eutreptiales</taxon>
        <taxon>Eutreptiaceae</taxon>
        <taxon>Eutreptiella</taxon>
    </lineage>
</organism>
<protein>
    <recommendedName>
        <fullName evidence="4">NAD(P)(+) transhydrogenase (Si-specific)</fullName>
        <ecNumber evidence="4">1.6.1.1</ecNumber>
    </recommendedName>
    <alternativeName>
        <fullName evidence="11">NAD(P)(+) transhydrogenase [B-specific]</fullName>
    </alternativeName>
</protein>
<keyword evidence="14" id="KW-0732">Signal</keyword>
<evidence type="ECO:0000256" key="4">
    <source>
        <dbReference type="ARBA" id="ARBA00012772"/>
    </source>
</evidence>
<evidence type="ECO:0000256" key="13">
    <source>
        <dbReference type="SAM" id="Phobius"/>
    </source>
</evidence>
<keyword evidence="13" id="KW-0472">Membrane</keyword>
<dbReference type="Pfam" id="PF02852">
    <property type="entry name" value="Pyr_redox_dim"/>
    <property type="match status" value="1"/>
</dbReference>
<comment type="cofactor">
    <cofactor evidence="1">
        <name>FAD</name>
        <dbReference type="ChEBI" id="CHEBI:57692"/>
    </cofactor>
</comment>
<dbReference type="GO" id="GO:0006103">
    <property type="term" value="P:2-oxoglutarate metabolic process"/>
    <property type="evidence" value="ECO:0007669"/>
    <property type="project" value="TreeGrafter"/>
</dbReference>
<feature type="region of interest" description="Disordered" evidence="12">
    <location>
        <begin position="713"/>
        <end position="745"/>
    </location>
</feature>
<dbReference type="PRINTS" id="PR00411">
    <property type="entry name" value="PNDRDTASEI"/>
</dbReference>
<gene>
    <name evidence="17" type="ORF">EGYM00392_LOCUS51815</name>
    <name evidence="18" type="ORF">EGYM00392_LOCUS51816</name>
</gene>
<dbReference type="Gene3D" id="3.30.390.30">
    <property type="match status" value="1"/>
</dbReference>
<evidence type="ECO:0000256" key="7">
    <source>
        <dbReference type="ARBA" id="ARBA00022827"/>
    </source>
</evidence>
<dbReference type="GO" id="GO:0050660">
    <property type="term" value="F:flavin adenine dinucleotide binding"/>
    <property type="evidence" value="ECO:0007669"/>
    <property type="project" value="TreeGrafter"/>
</dbReference>
<dbReference type="SUPFAM" id="SSF55424">
    <property type="entry name" value="FAD/NAD-linked reductases, dimerisation (C-terminal) domain"/>
    <property type="match status" value="1"/>
</dbReference>
<dbReference type="EMBL" id="HBGA01141201">
    <property type="protein sequence ID" value="CAD9040647.1"/>
    <property type="molecule type" value="Transcribed_RNA"/>
</dbReference>
<comment type="function">
    <text evidence="2">Conversion of NADPH, generated by peripheral catabolic pathways, to NADH, which can enter the respiratory chain for energy generation.</text>
</comment>
<dbReference type="GO" id="GO:0005829">
    <property type="term" value="C:cytosol"/>
    <property type="evidence" value="ECO:0007669"/>
    <property type="project" value="TreeGrafter"/>
</dbReference>
<dbReference type="InterPro" id="IPR023753">
    <property type="entry name" value="FAD/NAD-binding_dom"/>
</dbReference>
<feature type="signal peptide" evidence="14">
    <location>
        <begin position="1"/>
        <end position="26"/>
    </location>
</feature>
<feature type="chain" id="PRO_5036394060" description="NAD(P)(+) transhydrogenase (Si-specific)" evidence="14">
    <location>
        <begin position="27"/>
        <end position="745"/>
    </location>
</feature>
<evidence type="ECO:0000256" key="10">
    <source>
        <dbReference type="ARBA" id="ARBA00023027"/>
    </source>
</evidence>
<evidence type="ECO:0000313" key="18">
    <source>
        <dbReference type="EMBL" id="CAD9040647.1"/>
    </source>
</evidence>
<evidence type="ECO:0000259" key="16">
    <source>
        <dbReference type="Pfam" id="PF07992"/>
    </source>
</evidence>
<evidence type="ECO:0000256" key="14">
    <source>
        <dbReference type="SAM" id="SignalP"/>
    </source>
</evidence>
<dbReference type="GO" id="GO:0004148">
    <property type="term" value="F:dihydrolipoyl dehydrogenase (NADH) activity"/>
    <property type="evidence" value="ECO:0007669"/>
    <property type="project" value="TreeGrafter"/>
</dbReference>
<feature type="transmembrane region" description="Helical" evidence="13">
    <location>
        <begin position="103"/>
        <end position="123"/>
    </location>
</feature>
<proteinExistence type="predicted"/>
<evidence type="ECO:0000313" key="17">
    <source>
        <dbReference type="EMBL" id="CAD9040646.1"/>
    </source>
</evidence>
<evidence type="ECO:0000256" key="12">
    <source>
        <dbReference type="SAM" id="MobiDB-lite"/>
    </source>
</evidence>
<dbReference type="InterPro" id="IPR016156">
    <property type="entry name" value="FAD/NAD-linked_Rdtase_dimer_sf"/>
</dbReference>
<feature type="transmembrane region" description="Helical" evidence="13">
    <location>
        <begin position="370"/>
        <end position="394"/>
    </location>
</feature>
<keyword evidence="10" id="KW-0520">NAD</keyword>
<feature type="domain" description="FAD/NAD(P)-binding" evidence="16">
    <location>
        <begin position="187"/>
        <end position="524"/>
    </location>
</feature>
<dbReference type="EMBL" id="HBGA01141200">
    <property type="protein sequence ID" value="CAD9040646.1"/>
    <property type="molecule type" value="Transcribed_RNA"/>
</dbReference>
<evidence type="ECO:0000256" key="11">
    <source>
        <dbReference type="ARBA" id="ARBA00031183"/>
    </source>
</evidence>
<reference evidence="18" key="1">
    <citation type="submission" date="2021-01" db="EMBL/GenBank/DDBJ databases">
        <authorList>
            <person name="Corre E."/>
            <person name="Pelletier E."/>
            <person name="Niang G."/>
            <person name="Scheremetjew M."/>
            <person name="Finn R."/>
            <person name="Kale V."/>
            <person name="Holt S."/>
            <person name="Cochrane G."/>
            <person name="Meng A."/>
            <person name="Brown T."/>
            <person name="Cohen L."/>
        </authorList>
    </citation>
    <scope>NUCLEOTIDE SEQUENCE</scope>
    <source>
        <strain evidence="18">NIES-381</strain>
    </source>
</reference>